<gene>
    <name evidence="1" type="ORF">F2Q68_00045249</name>
</gene>
<organism evidence="1 2">
    <name type="scientific">Brassica cretica</name>
    <name type="common">Mustard</name>
    <dbReference type="NCBI Taxonomy" id="69181"/>
    <lineage>
        <taxon>Eukaryota</taxon>
        <taxon>Viridiplantae</taxon>
        <taxon>Streptophyta</taxon>
        <taxon>Embryophyta</taxon>
        <taxon>Tracheophyta</taxon>
        <taxon>Spermatophyta</taxon>
        <taxon>Magnoliopsida</taxon>
        <taxon>eudicotyledons</taxon>
        <taxon>Gunneridae</taxon>
        <taxon>Pentapetalae</taxon>
        <taxon>rosids</taxon>
        <taxon>malvids</taxon>
        <taxon>Brassicales</taxon>
        <taxon>Brassicaceae</taxon>
        <taxon>Brassiceae</taxon>
        <taxon>Brassica</taxon>
    </lineage>
</organism>
<sequence>MWATANMFLIQFLSSRLGDVTLRVSGAFGYAGGDYFDLSDNHEVIVLLILLGVFMCRE</sequence>
<dbReference type="AlphaFoldDB" id="A0A8S9LL98"/>
<dbReference type="Proteomes" id="UP000712281">
    <property type="component" value="Unassembled WGS sequence"/>
</dbReference>
<accession>A0A8S9LL98</accession>
<evidence type="ECO:0000313" key="2">
    <source>
        <dbReference type="Proteomes" id="UP000712281"/>
    </source>
</evidence>
<evidence type="ECO:0000313" key="1">
    <source>
        <dbReference type="EMBL" id="KAF2607212.1"/>
    </source>
</evidence>
<proteinExistence type="predicted"/>
<reference evidence="1" key="1">
    <citation type="submission" date="2019-12" db="EMBL/GenBank/DDBJ databases">
        <title>Genome sequencing and annotation of Brassica cretica.</title>
        <authorList>
            <person name="Studholme D.J."/>
            <person name="Sarris P.F."/>
        </authorList>
    </citation>
    <scope>NUCLEOTIDE SEQUENCE</scope>
    <source>
        <strain evidence="1">PFS-001/15</strain>
        <tissue evidence="1">Leaf</tissue>
    </source>
</reference>
<comment type="caution">
    <text evidence="1">The sequence shown here is derived from an EMBL/GenBank/DDBJ whole genome shotgun (WGS) entry which is preliminary data.</text>
</comment>
<name>A0A8S9LL98_BRACR</name>
<protein>
    <submittedName>
        <fullName evidence="1">Uncharacterized protein</fullName>
    </submittedName>
</protein>
<dbReference type="EMBL" id="QGKW02000276">
    <property type="protein sequence ID" value="KAF2607212.1"/>
    <property type="molecule type" value="Genomic_DNA"/>
</dbReference>